<dbReference type="AlphaFoldDB" id="A0A452ZED9"/>
<sequence length="41" mass="4413">RPPQLQQAGASMNLSDEVDLEDHVSRQDKISAANVSAFSLS</sequence>
<evidence type="ECO:0000256" key="1">
    <source>
        <dbReference type="SAM" id="MobiDB-lite"/>
    </source>
</evidence>
<feature type="region of interest" description="Disordered" evidence="1">
    <location>
        <begin position="1"/>
        <end position="21"/>
    </location>
</feature>
<name>A0A452ZED9_AEGTS</name>
<reference evidence="2" key="4">
    <citation type="submission" date="2019-03" db="UniProtKB">
        <authorList>
            <consortium name="EnsemblPlants"/>
        </authorList>
    </citation>
    <scope>IDENTIFICATION</scope>
</reference>
<feature type="compositionally biased region" description="Polar residues" evidence="1">
    <location>
        <begin position="1"/>
        <end position="14"/>
    </location>
</feature>
<organism evidence="2 3">
    <name type="scientific">Aegilops tauschii subsp. strangulata</name>
    <name type="common">Goatgrass</name>
    <dbReference type="NCBI Taxonomy" id="200361"/>
    <lineage>
        <taxon>Eukaryota</taxon>
        <taxon>Viridiplantae</taxon>
        <taxon>Streptophyta</taxon>
        <taxon>Embryophyta</taxon>
        <taxon>Tracheophyta</taxon>
        <taxon>Spermatophyta</taxon>
        <taxon>Magnoliopsida</taxon>
        <taxon>Liliopsida</taxon>
        <taxon>Poales</taxon>
        <taxon>Poaceae</taxon>
        <taxon>BOP clade</taxon>
        <taxon>Pooideae</taxon>
        <taxon>Triticodae</taxon>
        <taxon>Triticeae</taxon>
        <taxon>Triticinae</taxon>
        <taxon>Aegilops</taxon>
    </lineage>
</organism>
<dbReference type="EnsemblPlants" id="AET1Gv20731800.13">
    <property type="protein sequence ID" value="AET1Gv20731800.13"/>
    <property type="gene ID" value="AET1Gv20731800"/>
</dbReference>
<reference evidence="3" key="1">
    <citation type="journal article" date="2014" name="Science">
        <title>Ancient hybridizations among the ancestral genomes of bread wheat.</title>
        <authorList>
            <consortium name="International Wheat Genome Sequencing Consortium,"/>
            <person name="Marcussen T."/>
            <person name="Sandve S.R."/>
            <person name="Heier L."/>
            <person name="Spannagl M."/>
            <person name="Pfeifer M."/>
            <person name="Jakobsen K.S."/>
            <person name="Wulff B.B."/>
            <person name="Steuernagel B."/>
            <person name="Mayer K.F."/>
            <person name="Olsen O.A."/>
        </authorList>
    </citation>
    <scope>NUCLEOTIDE SEQUENCE [LARGE SCALE GENOMIC DNA]</scope>
    <source>
        <strain evidence="3">cv. AL8/78</strain>
    </source>
</reference>
<accession>A0A452ZED9</accession>
<evidence type="ECO:0000313" key="3">
    <source>
        <dbReference type="Proteomes" id="UP000015105"/>
    </source>
</evidence>
<reference evidence="2" key="5">
    <citation type="journal article" date="2021" name="G3 (Bethesda)">
        <title>Aegilops tauschii genome assembly Aet v5.0 features greater sequence contiguity and improved annotation.</title>
        <authorList>
            <person name="Wang L."/>
            <person name="Zhu T."/>
            <person name="Rodriguez J.C."/>
            <person name="Deal K.R."/>
            <person name="Dubcovsky J."/>
            <person name="McGuire P.E."/>
            <person name="Lux T."/>
            <person name="Spannagl M."/>
            <person name="Mayer K.F.X."/>
            <person name="Baldrich P."/>
            <person name="Meyers B.C."/>
            <person name="Huo N."/>
            <person name="Gu Y.Q."/>
            <person name="Zhou H."/>
            <person name="Devos K.M."/>
            <person name="Bennetzen J.L."/>
            <person name="Unver T."/>
            <person name="Budak H."/>
            <person name="Gulick P.J."/>
            <person name="Galiba G."/>
            <person name="Kalapos B."/>
            <person name="Nelson D.R."/>
            <person name="Li P."/>
            <person name="You F.M."/>
            <person name="Luo M.C."/>
            <person name="Dvorak J."/>
        </authorList>
    </citation>
    <scope>NUCLEOTIDE SEQUENCE [LARGE SCALE GENOMIC DNA]</scope>
    <source>
        <strain evidence="2">cv. AL8/78</strain>
    </source>
</reference>
<proteinExistence type="predicted"/>
<reference evidence="3" key="2">
    <citation type="journal article" date="2017" name="Nat. Plants">
        <title>The Aegilops tauschii genome reveals multiple impacts of transposons.</title>
        <authorList>
            <person name="Zhao G."/>
            <person name="Zou C."/>
            <person name="Li K."/>
            <person name="Wang K."/>
            <person name="Li T."/>
            <person name="Gao L."/>
            <person name="Zhang X."/>
            <person name="Wang H."/>
            <person name="Yang Z."/>
            <person name="Liu X."/>
            <person name="Jiang W."/>
            <person name="Mao L."/>
            <person name="Kong X."/>
            <person name="Jiao Y."/>
            <person name="Jia J."/>
        </authorList>
    </citation>
    <scope>NUCLEOTIDE SEQUENCE [LARGE SCALE GENOMIC DNA]</scope>
    <source>
        <strain evidence="3">cv. AL8/78</strain>
    </source>
</reference>
<protein>
    <submittedName>
        <fullName evidence="2">Uncharacterized protein</fullName>
    </submittedName>
</protein>
<evidence type="ECO:0000313" key="2">
    <source>
        <dbReference type="EnsemblPlants" id="AET1Gv20731800.13"/>
    </source>
</evidence>
<dbReference type="Gramene" id="AET1Gv20731800.13">
    <property type="protein sequence ID" value="AET1Gv20731800.13"/>
    <property type="gene ID" value="AET1Gv20731800"/>
</dbReference>
<reference evidence="2" key="3">
    <citation type="journal article" date="2017" name="Nature">
        <title>Genome sequence of the progenitor of the wheat D genome Aegilops tauschii.</title>
        <authorList>
            <person name="Luo M.C."/>
            <person name="Gu Y.Q."/>
            <person name="Puiu D."/>
            <person name="Wang H."/>
            <person name="Twardziok S.O."/>
            <person name="Deal K.R."/>
            <person name="Huo N."/>
            <person name="Zhu T."/>
            <person name="Wang L."/>
            <person name="Wang Y."/>
            <person name="McGuire P.E."/>
            <person name="Liu S."/>
            <person name="Long H."/>
            <person name="Ramasamy R.K."/>
            <person name="Rodriguez J.C."/>
            <person name="Van S.L."/>
            <person name="Yuan L."/>
            <person name="Wang Z."/>
            <person name="Xia Z."/>
            <person name="Xiao L."/>
            <person name="Anderson O.D."/>
            <person name="Ouyang S."/>
            <person name="Liang Y."/>
            <person name="Zimin A.V."/>
            <person name="Pertea G."/>
            <person name="Qi P."/>
            <person name="Bennetzen J.L."/>
            <person name="Dai X."/>
            <person name="Dawson M.W."/>
            <person name="Muller H.G."/>
            <person name="Kugler K."/>
            <person name="Rivarola-Duarte L."/>
            <person name="Spannagl M."/>
            <person name="Mayer K.F.X."/>
            <person name="Lu F.H."/>
            <person name="Bevan M.W."/>
            <person name="Leroy P."/>
            <person name="Li P."/>
            <person name="You F.M."/>
            <person name="Sun Q."/>
            <person name="Liu Z."/>
            <person name="Lyons E."/>
            <person name="Wicker T."/>
            <person name="Salzberg S.L."/>
            <person name="Devos K.M."/>
            <person name="Dvorak J."/>
        </authorList>
    </citation>
    <scope>NUCLEOTIDE SEQUENCE [LARGE SCALE GENOMIC DNA]</scope>
    <source>
        <strain evidence="2">cv. AL8/78</strain>
    </source>
</reference>
<dbReference type="Proteomes" id="UP000015105">
    <property type="component" value="Chromosome 1D"/>
</dbReference>
<keyword evidence="3" id="KW-1185">Reference proteome</keyword>